<organism evidence="7 9">
    <name type="scientific">Blastocystis sp. subtype 1 (strain ATCC 50177 / NandII)</name>
    <dbReference type="NCBI Taxonomy" id="478820"/>
    <lineage>
        <taxon>Eukaryota</taxon>
        <taxon>Sar</taxon>
        <taxon>Stramenopiles</taxon>
        <taxon>Bigyra</taxon>
        <taxon>Opalozoa</taxon>
        <taxon>Opalinata</taxon>
        <taxon>Blastocystidae</taxon>
        <taxon>Blastocystis</taxon>
    </lineage>
</organism>
<name>A0A196S6Y5_BLAHN</name>
<feature type="repeat" description="WD" evidence="5">
    <location>
        <begin position="549"/>
        <end position="590"/>
    </location>
</feature>
<dbReference type="PANTHER" id="PTHR19854:SF15">
    <property type="entry name" value="TRANSDUCIN BETA-LIKE PROTEIN 3"/>
    <property type="match status" value="1"/>
</dbReference>
<dbReference type="PROSITE" id="PS50082">
    <property type="entry name" value="WD_REPEATS_2"/>
    <property type="match status" value="7"/>
</dbReference>
<dbReference type="InterPro" id="IPR020472">
    <property type="entry name" value="WD40_PAC1"/>
</dbReference>
<dbReference type="GO" id="GO:0000472">
    <property type="term" value="P:endonucleolytic cleavage to generate mature 5'-end of SSU-rRNA from (SSU-rRNA, 5.8S rRNA, LSU-rRNA)"/>
    <property type="evidence" value="ECO:0007669"/>
    <property type="project" value="TreeGrafter"/>
</dbReference>
<keyword evidence="3" id="KW-0677">Repeat</keyword>
<protein>
    <submittedName>
        <fullName evidence="7">U3 small nucleolar RNA-associated protein</fullName>
    </submittedName>
</protein>
<dbReference type="InterPro" id="IPR001680">
    <property type="entry name" value="WD40_rpt"/>
</dbReference>
<dbReference type="SUPFAM" id="SSF50978">
    <property type="entry name" value="WD40 repeat-like"/>
    <property type="match status" value="1"/>
</dbReference>
<dbReference type="Gene3D" id="2.130.10.10">
    <property type="entry name" value="YVTN repeat-like/Quinoprotein amine dehydrogenase"/>
    <property type="match status" value="4"/>
</dbReference>
<gene>
    <name evidence="8" type="ORF">AV274_1482</name>
    <name evidence="7" type="ORF">AV274_6579</name>
</gene>
<dbReference type="OrthoDB" id="5414888at2759"/>
<keyword evidence="9" id="KW-1185">Reference proteome</keyword>
<dbReference type="SUPFAM" id="SSF50969">
    <property type="entry name" value="YVTN repeat-like/Quinoprotein amine dehydrogenase"/>
    <property type="match status" value="1"/>
</dbReference>
<dbReference type="InterPro" id="IPR015943">
    <property type="entry name" value="WD40/YVTN_repeat-like_dom_sf"/>
</dbReference>
<keyword evidence="2 5" id="KW-0853">WD repeat</keyword>
<dbReference type="PROSITE" id="PS00678">
    <property type="entry name" value="WD_REPEATS_1"/>
    <property type="match status" value="4"/>
</dbReference>
<evidence type="ECO:0000256" key="5">
    <source>
        <dbReference type="PROSITE-ProRule" id="PRU00221"/>
    </source>
</evidence>
<comment type="subcellular location">
    <subcellularLocation>
        <location evidence="1">Nucleus</location>
        <location evidence="1">Nucleolus</location>
    </subcellularLocation>
</comment>
<dbReference type="GO" id="GO:0034511">
    <property type="term" value="F:U3 snoRNA binding"/>
    <property type="evidence" value="ECO:0007669"/>
    <property type="project" value="TreeGrafter"/>
</dbReference>
<proteinExistence type="predicted"/>
<dbReference type="PROSITE" id="PS50294">
    <property type="entry name" value="WD_REPEATS_REGION"/>
    <property type="match status" value="5"/>
</dbReference>
<feature type="repeat" description="WD" evidence="5">
    <location>
        <begin position="65"/>
        <end position="106"/>
    </location>
</feature>
<dbReference type="AlphaFoldDB" id="A0A196S6Y5"/>
<evidence type="ECO:0000256" key="4">
    <source>
        <dbReference type="ARBA" id="ARBA00023242"/>
    </source>
</evidence>
<dbReference type="CDD" id="cd00200">
    <property type="entry name" value="WD40"/>
    <property type="match status" value="1"/>
</dbReference>
<dbReference type="Pfam" id="PF00400">
    <property type="entry name" value="WD40"/>
    <property type="match status" value="7"/>
</dbReference>
<feature type="repeat" description="WD" evidence="5">
    <location>
        <begin position="591"/>
        <end position="632"/>
    </location>
</feature>
<dbReference type="SMART" id="SM00320">
    <property type="entry name" value="WD40"/>
    <property type="match status" value="11"/>
</dbReference>
<dbReference type="Proteomes" id="UP000078348">
    <property type="component" value="Unassembled WGS sequence"/>
</dbReference>
<dbReference type="GO" id="GO:0000480">
    <property type="term" value="P:endonucleolytic cleavage in 5'-ETS of tricistronic rRNA transcript (SSU-rRNA, 5.8S rRNA, LSU-rRNA)"/>
    <property type="evidence" value="ECO:0007669"/>
    <property type="project" value="TreeGrafter"/>
</dbReference>
<dbReference type="PRINTS" id="PR00320">
    <property type="entry name" value="GPROTEINBRPT"/>
</dbReference>
<evidence type="ECO:0000313" key="8">
    <source>
        <dbReference type="EMBL" id="OAO16784.1"/>
    </source>
</evidence>
<feature type="repeat" description="WD" evidence="5">
    <location>
        <begin position="107"/>
        <end position="148"/>
    </location>
</feature>
<dbReference type="PANTHER" id="PTHR19854">
    <property type="entry name" value="TRANSDUCIN BETA-LIKE 3"/>
    <property type="match status" value="1"/>
</dbReference>
<dbReference type="STRING" id="478820.A0A196S6Y5"/>
<dbReference type="InterPro" id="IPR036322">
    <property type="entry name" value="WD40_repeat_dom_sf"/>
</dbReference>
<dbReference type="Pfam" id="PF08625">
    <property type="entry name" value="Utp13"/>
    <property type="match status" value="1"/>
</dbReference>
<feature type="domain" description="U3 small nucleolar RNA-associated protein 13 C-terminal" evidence="6">
    <location>
        <begin position="732"/>
        <end position="868"/>
    </location>
</feature>
<accession>A0A196S6Y5</accession>
<dbReference type="InterPro" id="IPR011044">
    <property type="entry name" value="Quino_amine_DH_bsu"/>
</dbReference>
<dbReference type="GO" id="GO:0032040">
    <property type="term" value="C:small-subunit processome"/>
    <property type="evidence" value="ECO:0007669"/>
    <property type="project" value="InterPro"/>
</dbReference>
<evidence type="ECO:0000313" key="9">
    <source>
        <dbReference type="Proteomes" id="UP000078348"/>
    </source>
</evidence>
<dbReference type="InterPro" id="IPR019775">
    <property type="entry name" value="WD40_repeat_CS"/>
</dbReference>
<evidence type="ECO:0000256" key="3">
    <source>
        <dbReference type="ARBA" id="ARBA00022737"/>
    </source>
</evidence>
<evidence type="ECO:0000313" key="7">
    <source>
        <dbReference type="EMBL" id="OAO11744.1"/>
    </source>
</evidence>
<dbReference type="EMBL" id="LXWW01000060">
    <property type="protein sequence ID" value="OAO16784.1"/>
    <property type="molecule type" value="Genomic_DNA"/>
</dbReference>
<feature type="repeat" description="WD" evidence="5">
    <location>
        <begin position="196"/>
        <end position="236"/>
    </location>
</feature>
<feature type="repeat" description="WD" evidence="5">
    <location>
        <begin position="413"/>
        <end position="454"/>
    </location>
</feature>
<dbReference type="EMBL" id="LXWW01000580">
    <property type="protein sequence ID" value="OAO11744.1"/>
    <property type="molecule type" value="Genomic_DNA"/>
</dbReference>
<reference evidence="7 9" key="1">
    <citation type="submission" date="2016-05" db="EMBL/GenBank/DDBJ databases">
        <title>Nuclear genome of Blastocystis sp. subtype 1 NandII.</title>
        <authorList>
            <person name="Gentekaki E."/>
            <person name="Curtis B."/>
            <person name="Stairs C."/>
            <person name="Eme L."/>
            <person name="Herman E."/>
            <person name="Klimes V."/>
            <person name="Arias M.C."/>
            <person name="Elias M."/>
            <person name="Hilliou F."/>
            <person name="Klute M."/>
            <person name="Malik S.-B."/>
            <person name="Pightling A."/>
            <person name="Rachubinski R."/>
            <person name="Salas D."/>
            <person name="Schlacht A."/>
            <person name="Suga H."/>
            <person name="Archibald J."/>
            <person name="Ball S.G."/>
            <person name="Clark G."/>
            <person name="Dacks J."/>
            <person name="Van Der Giezen M."/>
            <person name="Tsaousis A."/>
            <person name="Roger A."/>
        </authorList>
    </citation>
    <scope>NUCLEOTIDE SEQUENCE [LARGE SCALE GENOMIC DNA]</scope>
    <source>
        <strain evidence="9">ATCC 50177 / NandII</strain>
        <strain evidence="7">NandII</strain>
    </source>
</reference>
<dbReference type="GO" id="GO:0030686">
    <property type="term" value="C:90S preribosome"/>
    <property type="evidence" value="ECO:0007669"/>
    <property type="project" value="TreeGrafter"/>
</dbReference>
<evidence type="ECO:0000259" key="6">
    <source>
        <dbReference type="Pfam" id="PF08625"/>
    </source>
</evidence>
<feature type="repeat" description="WD" evidence="5">
    <location>
        <begin position="675"/>
        <end position="710"/>
    </location>
</feature>
<keyword evidence="4" id="KW-0539">Nucleus</keyword>
<evidence type="ECO:0000256" key="1">
    <source>
        <dbReference type="ARBA" id="ARBA00004604"/>
    </source>
</evidence>
<dbReference type="InterPro" id="IPR013934">
    <property type="entry name" value="Utp13_C"/>
</dbReference>
<evidence type="ECO:0000256" key="2">
    <source>
        <dbReference type="ARBA" id="ARBA00022574"/>
    </source>
</evidence>
<comment type="caution">
    <text evidence="7">The sequence shown here is derived from an EMBL/GenBank/DDBJ whole genome shotgun (WGS) entry which is preliminary data.</text>
</comment>
<sequence>MEYKQSAKPLSKYWEVAKKQETSYTGGHVEFIPDSDTLACLRDGNVAFLSMETGEVTGVLVEENAPESVEEIVCFAIHPSGNQIITASRNQLLRVWDLHEKTMLRTWKAHDLPVATMAFDSTGTLLITGSADHTAKVWDIEKTYCTHNFRHSFGVVHLAVFTKTQNPLYAITCCDDLVIRIWNLYESKEHQLVAELKGHLNSVTSLCVLDNGLLLSSSRDKTVILWDILTGKQLKTSVIYESIESLCVVPPSFYKALGLRDKAKGKGFSAYVLLAGEKGALHLYHLASSQEGSKVQYALTELASSQQDTELVFYKKELSDRTQHNAEYYASLLVLKAVLVDAKHLRFVGVTNSNNFKVYAAAEGALRYTHTVIANNDEVVDLCYTTDTNHLAVATNSYELRLFSIPTFSSNLLYGHRDTILSVKATLNGAFLLTTSRDKTVRLWHTASHMCLVTCQGHLQDVSCCSLSQRPRMLAKNLLQMLYADAVKTDCNHAYDPREAAQVAEELLKEETNCEVPAFWVSGSEDKTLKLWEVSAVSKSVIKGAKVTVKAHDKSINAVCVSPNDKLVASCSMDKLIKIWSVPDMALVSTLSGHKKGVWDISFSTLNSVLLSSSGDETLRVWNVKDGSTLYTIEGFDHSLLKCAFLSANLQVVSCDNAGIVKVNNVASKECVTTIDAHDDKIWALATPQDKANQFDTFATGAADGQIKIWRDCTREREEEELEKKEQLFLQEQEFQKALQGGDYKAALRLALALDKPYNFRLLVEKIMKVETETYEATLGELLQGLSVEDLTKLFGYVREWNLIGRTYIPAQVVLKVLLRVYDSDTLCQVKQMGEVVDALMAYNKRHLERTDRMIQNTYLVEYILQNMHVMESTLKRDGAEEGESKRPKLE</sequence>